<feature type="compositionally biased region" description="Basic and acidic residues" evidence="1">
    <location>
        <begin position="40"/>
        <end position="53"/>
    </location>
</feature>
<accession>A0AAV7NK19</accession>
<feature type="compositionally biased region" description="Polar residues" evidence="1">
    <location>
        <begin position="61"/>
        <end position="72"/>
    </location>
</feature>
<name>A0AAV7NK19_PLEWA</name>
<protein>
    <submittedName>
        <fullName evidence="2">Uncharacterized protein</fullName>
    </submittedName>
</protein>
<reference evidence="2" key="1">
    <citation type="journal article" date="2022" name="bioRxiv">
        <title>Sequencing and chromosome-scale assembly of the giantPleurodeles waltlgenome.</title>
        <authorList>
            <person name="Brown T."/>
            <person name="Elewa A."/>
            <person name="Iarovenko S."/>
            <person name="Subramanian E."/>
            <person name="Araus A.J."/>
            <person name="Petzold A."/>
            <person name="Susuki M."/>
            <person name="Suzuki K.-i.T."/>
            <person name="Hayashi T."/>
            <person name="Toyoda A."/>
            <person name="Oliveira C."/>
            <person name="Osipova E."/>
            <person name="Leigh N.D."/>
            <person name="Simon A."/>
            <person name="Yun M.H."/>
        </authorList>
    </citation>
    <scope>NUCLEOTIDE SEQUENCE</scope>
    <source>
        <strain evidence="2">20211129_DDA</strain>
        <tissue evidence="2">Liver</tissue>
    </source>
</reference>
<proteinExistence type="predicted"/>
<dbReference type="Proteomes" id="UP001066276">
    <property type="component" value="Chromosome 8"/>
</dbReference>
<feature type="non-terminal residue" evidence="2">
    <location>
        <position position="1"/>
    </location>
</feature>
<keyword evidence="3" id="KW-1185">Reference proteome</keyword>
<evidence type="ECO:0000313" key="2">
    <source>
        <dbReference type="EMBL" id="KAJ1113180.1"/>
    </source>
</evidence>
<organism evidence="2 3">
    <name type="scientific">Pleurodeles waltl</name>
    <name type="common">Iberian ribbed newt</name>
    <dbReference type="NCBI Taxonomy" id="8319"/>
    <lineage>
        <taxon>Eukaryota</taxon>
        <taxon>Metazoa</taxon>
        <taxon>Chordata</taxon>
        <taxon>Craniata</taxon>
        <taxon>Vertebrata</taxon>
        <taxon>Euteleostomi</taxon>
        <taxon>Amphibia</taxon>
        <taxon>Batrachia</taxon>
        <taxon>Caudata</taxon>
        <taxon>Salamandroidea</taxon>
        <taxon>Salamandridae</taxon>
        <taxon>Pleurodelinae</taxon>
        <taxon>Pleurodeles</taxon>
    </lineage>
</organism>
<feature type="region of interest" description="Disordered" evidence="1">
    <location>
        <begin position="38"/>
        <end position="72"/>
    </location>
</feature>
<gene>
    <name evidence="2" type="ORF">NDU88_001435</name>
</gene>
<feature type="non-terminal residue" evidence="2">
    <location>
        <position position="72"/>
    </location>
</feature>
<dbReference type="EMBL" id="JANPWB010000012">
    <property type="protein sequence ID" value="KAJ1113180.1"/>
    <property type="molecule type" value="Genomic_DNA"/>
</dbReference>
<comment type="caution">
    <text evidence="2">The sequence shown here is derived from an EMBL/GenBank/DDBJ whole genome shotgun (WGS) entry which is preliminary data.</text>
</comment>
<dbReference type="AlphaFoldDB" id="A0AAV7NK19"/>
<evidence type="ECO:0000256" key="1">
    <source>
        <dbReference type="SAM" id="MobiDB-lite"/>
    </source>
</evidence>
<evidence type="ECO:0000313" key="3">
    <source>
        <dbReference type="Proteomes" id="UP001066276"/>
    </source>
</evidence>
<sequence length="72" mass="7961">VVWCKGHVVTAYHPGPSITQDASHFKHLSQHLSCPETEWEVTHPADPTQEHEPMALLPDQSGPQPSQITELA</sequence>